<feature type="compositionally biased region" description="Low complexity" evidence="1">
    <location>
        <begin position="405"/>
        <end position="418"/>
    </location>
</feature>
<keyword evidence="3" id="KW-1185">Reference proteome</keyword>
<sequence>MTFRPANPRAAMGDVTSPSAHDAIADAPNRHALAPGDEMAAFPLDSIKPYPDRVRYHVVWRSKDGRTLIAQNALAPVVPPPPDSSGPIGCDCRDHWGSTRYGSAQYDLRPWCPDFYRDGSGCVYAPDLFDGYGPCVLRSVPGLLTEWTDARTVESDDSIDFDPVTISTLADYREVAIDVLSFLGVDRPVHAPPSGAANQEDLWAAWSTWIRHEQELRAFILERLVGRDAYKRVQSQNRALWERLYDCGYFEHGPVGAWFEHAELHLAQIRFLLDRGVPVFYEWTPILAASPSAAFLAPANGAPPSIEGSDPIRAGTAMPGGKRKGSDPPQIPVKVAKAAEPMQPDNVDRTKRVLFNDADSLGRKLNDASLVPATPTTPKKGSSSAPSTPIRPLSSRLSMPAVLYPSSPRSPSPTASRPQPHPKGTAALLERMTSPSASTISSGSRESSPVLEPPAVTPASLLARIQQPAPAPAIGVIEVVALSDKLGKPMHIETLLGELKEVEIRLLPFSPKGEVDSVDVPAVSALEYSIRSEQSPPRLIFPPNGRAHEILLGIVARKEVRTWVDCLTIALQYGITFYTGIRVDVVPDALARAVASRETQAISQVNPDLAPQARYASWRESVKNVLVKEAALRAAMRSGGILWRLARWFCGMATLDSHPTNDVYQLGGPVTMIIQNQSFYDDWLTPDEEKVLIGWSPRLLPTHLSLWPPTDVWEAHWGGIWTSMHETWFRARITKIQTSNATVEFKPFMTRHDWQQMLRGWKGRVARA</sequence>
<accession>A0A165FU02</accession>
<gene>
    <name evidence="2" type="ORF">EXIGLDRAFT_771649</name>
</gene>
<reference evidence="2 3" key="1">
    <citation type="journal article" date="2016" name="Mol. Biol. Evol.">
        <title>Comparative Genomics of Early-Diverging Mushroom-Forming Fungi Provides Insights into the Origins of Lignocellulose Decay Capabilities.</title>
        <authorList>
            <person name="Nagy L.G."/>
            <person name="Riley R."/>
            <person name="Tritt A."/>
            <person name="Adam C."/>
            <person name="Daum C."/>
            <person name="Floudas D."/>
            <person name="Sun H."/>
            <person name="Yadav J.S."/>
            <person name="Pangilinan J."/>
            <person name="Larsson K.H."/>
            <person name="Matsuura K."/>
            <person name="Barry K."/>
            <person name="Labutti K."/>
            <person name="Kuo R."/>
            <person name="Ohm R.A."/>
            <person name="Bhattacharya S.S."/>
            <person name="Shirouzu T."/>
            <person name="Yoshinaga Y."/>
            <person name="Martin F.M."/>
            <person name="Grigoriev I.V."/>
            <person name="Hibbett D.S."/>
        </authorList>
    </citation>
    <scope>NUCLEOTIDE SEQUENCE [LARGE SCALE GENOMIC DNA]</scope>
    <source>
        <strain evidence="2 3">HHB12029</strain>
    </source>
</reference>
<evidence type="ECO:0000313" key="2">
    <source>
        <dbReference type="EMBL" id="KZV89526.1"/>
    </source>
</evidence>
<organism evidence="2 3">
    <name type="scientific">Exidia glandulosa HHB12029</name>
    <dbReference type="NCBI Taxonomy" id="1314781"/>
    <lineage>
        <taxon>Eukaryota</taxon>
        <taxon>Fungi</taxon>
        <taxon>Dikarya</taxon>
        <taxon>Basidiomycota</taxon>
        <taxon>Agaricomycotina</taxon>
        <taxon>Agaricomycetes</taxon>
        <taxon>Auriculariales</taxon>
        <taxon>Exidiaceae</taxon>
        <taxon>Exidia</taxon>
    </lineage>
</organism>
<dbReference type="AlphaFoldDB" id="A0A165FU02"/>
<feature type="region of interest" description="Disordered" evidence="1">
    <location>
        <begin position="304"/>
        <end position="331"/>
    </location>
</feature>
<feature type="region of interest" description="Disordered" evidence="1">
    <location>
        <begin position="1"/>
        <end position="22"/>
    </location>
</feature>
<evidence type="ECO:0000313" key="3">
    <source>
        <dbReference type="Proteomes" id="UP000077266"/>
    </source>
</evidence>
<dbReference type="InParanoid" id="A0A165FU02"/>
<feature type="compositionally biased region" description="Low complexity" evidence="1">
    <location>
        <begin position="434"/>
        <end position="444"/>
    </location>
</feature>
<dbReference type="STRING" id="1314781.A0A165FU02"/>
<proteinExistence type="predicted"/>
<feature type="compositionally biased region" description="Polar residues" evidence="1">
    <location>
        <begin position="374"/>
        <end position="387"/>
    </location>
</feature>
<protein>
    <submittedName>
        <fullName evidence="2">Uncharacterized protein</fullName>
    </submittedName>
</protein>
<feature type="region of interest" description="Disordered" evidence="1">
    <location>
        <begin position="366"/>
        <end position="453"/>
    </location>
</feature>
<dbReference type="OrthoDB" id="3270336at2759"/>
<evidence type="ECO:0000256" key="1">
    <source>
        <dbReference type="SAM" id="MobiDB-lite"/>
    </source>
</evidence>
<name>A0A165FU02_EXIGL</name>
<dbReference type="EMBL" id="KV426070">
    <property type="protein sequence ID" value="KZV89526.1"/>
    <property type="molecule type" value="Genomic_DNA"/>
</dbReference>
<dbReference type="Proteomes" id="UP000077266">
    <property type="component" value="Unassembled WGS sequence"/>
</dbReference>